<dbReference type="Gene3D" id="3.30.40.10">
    <property type="entry name" value="Zinc/RING finger domain, C3HC4 (zinc finger)"/>
    <property type="match status" value="1"/>
</dbReference>
<evidence type="ECO:0000256" key="4">
    <source>
        <dbReference type="SAM" id="Phobius"/>
    </source>
</evidence>
<feature type="transmembrane region" description="Helical" evidence="4">
    <location>
        <begin position="114"/>
        <end position="132"/>
    </location>
</feature>
<dbReference type="InterPro" id="IPR011016">
    <property type="entry name" value="Znf_RING-CH"/>
</dbReference>
<dbReference type="InterPro" id="IPR013083">
    <property type="entry name" value="Znf_RING/FYVE/PHD"/>
</dbReference>
<evidence type="ECO:0000256" key="2">
    <source>
        <dbReference type="ARBA" id="ARBA00022771"/>
    </source>
</evidence>
<keyword evidence="4" id="KW-0812">Transmembrane</keyword>
<dbReference type="SMART" id="SM00744">
    <property type="entry name" value="RINGv"/>
    <property type="match status" value="1"/>
</dbReference>
<reference evidence="6" key="1">
    <citation type="submission" date="2024-03" db="EMBL/GenBank/DDBJ databases">
        <title>Eukaryotic viruses encode the ribosomal protein eL40.</title>
        <authorList>
            <person name="Thomy J."/>
            <person name="Schvarcz C.R."/>
            <person name="McBeain K.A."/>
            <person name="Edwards K.F."/>
            <person name="Steward G.F."/>
        </authorList>
    </citation>
    <scope>NUCLEOTIDE SEQUENCE</scope>
    <source>
        <strain evidence="6">FloV-SA2</strain>
    </source>
</reference>
<organism evidence="6">
    <name type="scientific">Florenciella sp. virus SA2</name>
    <dbReference type="NCBI Taxonomy" id="3240092"/>
    <lineage>
        <taxon>Viruses</taxon>
    </lineage>
</organism>
<evidence type="ECO:0000256" key="1">
    <source>
        <dbReference type="ARBA" id="ARBA00022723"/>
    </source>
</evidence>
<keyword evidence="4" id="KW-1133">Transmembrane helix</keyword>
<dbReference type="EMBL" id="PP542043">
    <property type="protein sequence ID" value="XDO01948.1"/>
    <property type="molecule type" value="Genomic_DNA"/>
</dbReference>
<evidence type="ECO:0000259" key="5">
    <source>
        <dbReference type="SMART" id="SM00744"/>
    </source>
</evidence>
<feature type="domain" description="RING-CH-type" evidence="5">
    <location>
        <begin position="4"/>
        <end position="58"/>
    </location>
</feature>
<proteinExistence type="predicted"/>
<name>A0AB39JCZ4_9VIRU</name>
<keyword evidence="1" id="KW-0479">Metal-binding</keyword>
<accession>A0AB39JCZ4</accession>
<keyword evidence="2" id="KW-0863">Zinc-finger</keyword>
<dbReference type="GO" id="GO:0008270">
    <property type="term" value="F:zinc ion binding"/>
    <property type="evidence" value="ECO:0007669"/>
    <property type="project" value="UniProtKB-KW"/>
</dbReference>
<keyword evidence="3" id="KW-0862">Zinc</keyword>
<protein>
    <recommendedName>
        <fullName evidence="5">RING-CH-type domain-containing protein</fullName>
    </recommendedName>
</protein>
<sequence>MNQDCVICFNETESVENPLCKGNIIFDTVCNCKYFVHKECIEKWNKIKSTGHLCIICNSPMKAITQDNIIEIENSNEIVETRPVEPYFITRNIQYNINNYDNDDNCSNDEIKKIFLLIICVVFGLFIIVSNYY</sequence>
<gene>
    <name evidence="6" type="ORF">FloV-SA2_00129</name>
</gene>
<keyword evidence="4" id="KW-0472">Membrane</keyword>
<evidence type="ECO:0000313" key="6">
    <source>
        <dbReference type="EMBL" id="XDO01948.1"/>
    </source>
</evidence>
<evidence type="ECO:0000256" key="3">
    <source>
        <dbReference type="ARBA" id="ARBA00022833"/>
    </source>
</evidence>